<dbReference type="GeneID" id="116292418"/>
<dbReference type="OrthoDB" id="17646at2759"/>
<dbReference type="AlphaFoldDB" id="A0A6P8HL09"/>
<dbReference type="Pfam" id="PF07258">
    <property type="entry name" value="COMM_domain"/>
    <property type="match status" value="1"/>
</dbReference>
<dbReference type="Proteomes" id="UP000515163">
    <property type="component" value="Unplaced"/>
</dbReference>
<gene>
    <name evidence="3" type="primary">LOC116292418</name>
</gene>
<organism evidence="2 3">
    <name type="scientific">Actinia tenebrosa</name>
    <name type="common">Australian red waratah sea anemone</name>
    <dbReference type="NCBI Taxonomy" id="6105"/>
    <lineage>
        <taxon>Eukaryota</taxon>
        <taxon>Metazoa</taxon>
        <taxon>Cnidaria</taxon>
        <taxon>Anthozoa</taxon>
        <taxon>Hexacorallia</taxon>
        <taxon>Actiniaria</taxon>
        <taxon>Actiniidae</taxon>
        <taxon>Actinia</taxon>
    </lineage>
</organism>
<dbReference type="PANTHER" id="PTHR16231">
    <property type="entry name" value="COMM DOMAIN-CONTAINING PROTEIN 4-8 FAMILY MEMBER"/>
    <property type="match status" value="1"/>
</dbReference>
<dbReference type="Pfam" id="PF22838">
    <property type="entry name" value="COMMD8_HN"/>
    <property type="match status" value="1"/>
</dbReference>
<evidence type="ECO:0000313" key="2">
    <source>
        <dbReference type="Proteomes" id="UP000515163"/>
    </source>
</evidence>
<proteinExistence type="predicted"/>
<evidence type="ECO:0000313" key="3">
    <source>
        <dbReference type="RefSeq" id="XP_031555598.1"/>
    </source>
</evidence>
<dbReference type="InterPro" id="IPR017920">
    <property type="entry name" value="COMM"/>
</dbReference>
<dbReference type="InterPro" id="IPR055184">
    <property type="entry name" value="COMMD8_HN"/>
</dbReference>
<dbReference type="PANTHER" id="PTHR16231:SF0">
    <property type="entry name" value="COMM DOMAIN-CONTAINING PROTEIN 8"/>
    <property type="match status" value="1"/>
</dbReference>
<dbReference type="RefSeq" id="XP_031555598.1">
    <property type="nucleotide sequence ID" value="XM_031699738.1"/>
</dbReference>
<dbReference type="KEGG" id="aten:116292418"/>
<dbReference type="InterPro" id="IPR047155">
    <property type="entry name" value="COMMD4/6/7/8"/>
</dbReference>
<protein>
    <submittedName>
        <fullName evidence="3">COMM domain-containing protein 8-like</fullName>
    </submittedName>
</protein>
<feature type="domain" description="COMM" evidence="1">
    <location>
        <begin position="121"/>
        <end position="188"/>
    </location>
</feature>
<dbReference type="PROSITE" id="PS51269">
    <property type="entry name" value="COMM"/>
    <property type="match status" value="1"/>
</dbReference>
<evidence type="ECO:0000259" key="1">
    <source>
        <dbReference type="PROSITE" id="PS51269"/>
    </source>
</evidence>
<accession>A0A6P8HL09</accession>
<sequence>MADEATSKTEGVALLEKCPKEQAEKFVHQILDGICDGKEPRYVDYGKIWTTEQWQSVRRGLHVTLKNFICKDFGKDEIFKELDQYSLSPDIKQVVFGCILARKDEIRAALVSNTAGITNAYLKDFDWKVKMVLASDKIAGIRKSVVSVDLDIQQDNTVRPVTVEMTKEELGNLITSLEAANKMVVQLKA</sequence>
<reference evidence="3" key="1">
    <citation type="submission" date="2025-08" db="UniProtKB">
        <authorList>
            <consortium name="RefSeq"/>
        </authorList>
    </citation>
    <scope>IDENTIFICATION</scope>
    <source>
        <tissue evidence="3">Tentacle</tissue>
    </source>
</reference>
<dbReference type="InParanoid" id="A0A6P8HL09"/>
<keyword evidence="2" id="KW-1185">Reference proteome</keyword>
<dbReference type="FunCoup" id="A0A6P8HL09">
    <property type="interactions" value="1731"/>
</dbReference>
<name>A0A6P8HL09_ACTTE</name>